<feature type="compositionally biased region" description="Low complexity" evidence="1">
    <location>
        <begin position="142"/>
        <end position="151"/>
    </location>
</feature>
<feature type="region of interest" description="Disordered" evidence="1">
    <location>
        <begin position="137"/>
        <end position="198"/>
    </location>
</feature>
<feature type="region of interest" description="Disordered" evidence="1">
    <location>
        <begin position="589"/>
        <end position="608"/>
    </location>
</feature>
<evidence type="ECO:0000256" key="1">
    <source>
        <dbReference type="SAM" id="MobiDB-lite"/>
    </source>
</evidence>
<sequence length="836" mass="90645">MERPARRHGWTHTSSWVQRRASTKSTRSETKARKSTSATRIPISGPIGTVTRNGTPLEDTNLMRPSDMSKPASTYPHPTPFVTMVDYHSIDNSRMAENQRPADNTSLPPPRQGLLTKSRTFSVLSSITNSLSRASLIHHGSTSRNDSSSSSQPRVTPPVIAIPRKQPPVATRRSMEPLLNDSQKPPCQEASPPLPDNPRFVTTAMPSQYWSGRFAALDDKFHNEVLLGRNLNMVVEAQTNRSGNAGTSSSNSAARAQNNPSASAYSLIRPVPQLAGLARYNQGLPSRQTTSHEHSFQGPVSRIPQSATSGAILQTTPYSTRTREQQQPPGSAASTRTAAYYHKPASTYPHPTPFVTMVDYHSIDNSRMAENQRPADNTSLPPPRQGLLTKSRTFSVLSSITNSLSRASLIHHGSTSRNDSSSSSQPRVTPPVIAIPRKQPPVATRRSMEPLLNDSQKPPCQEASPPLPDNPRFVTTAMPSQYWSGRFAALDDKFHNEVLLGRNLNMVVEAQTNRSGNAGTSSSNSAARAQNNPSASAYSLIRPVPQLAGLARYNQGLPSRQTTSHEHSFQGPVSRIPQSATSGAILQTTPYSTRTREQQQPPGSAASTRTAAYYHKPLFSRPPSYEQSVGLPGTATAPVSPIFEGSSDSLDSVVPALPPTLGFPGPKRSHLSGLHVQGYASSLSSEDGSVVTVEGDYYTQGRGVVVNNAAMLTDDDARCRRVLVHLEAMCVTETARESLRAWRIAYARKTGRAVLLPCGETMEGACGRGRAERERERQHLVYGLGKGREIVKRLRRSLGGVTGSGGGGGGYCHAHHVNAYDEEVPRRRGGMMMGMM</sequence>
<protein>
    <submittedName>
        <fullName evidence="2">Uncharacterized protein</fullName>
    </submittedName>
</protein>
<name>A0ABY6SA40_PODCO</name>
<dbReference type="Proteomes" id="UP000280685">
    <property type="component" value="Chromosome 4"/>
</dbReference>
<organism evidence="2 3">
    <name type="scientific">Podospora comata</name>
    <dbReference type="NCBI Taxonomy" id="48703"/>
    <lineage>
        <taxon>Eukaryota</taxon>
        <taxon>Fungi</taxon>
        <taxon>Dikarya</taxon>
        <taxon>Ascomycota</taxon>
        <taxon>Pezizomycotina</taxon>
        <taxon>Sordariomycetes</taxon>
        <taxon>Sordariomycetidae</taxon>
        <taxon>Sordariales</taxon>
        <taxon>Podosporaceae</taxon>
        <taxon>Podospora</taxon>
    </lineage>
</organism>
<feature type="region of interest" description="Disordered" evidence="1">
    <location>
        <begin position="410"/>
        <end position="471"/>
    </location>
</feature>
<accession>A0ABY6SA40</accession>
<feature type="compositionally biased region" description="Basic residues" evidence="1">
    <location>
        <begin position="1"/>
        <end position="10"/>
    </location>
</feature>
<feature type="region of interest" description="Disordered" evidence="1">
    <location>
        <begin position="558"/>
        <end position="583"/>
    </location>
</feature>
<keyword evidence="3" id="KW-1185">Reference proteome</keyword>
<feature type="compositionally biased region" description="Low complexity" evidence="1">
    <location>
        <begin position="415"/>
        <end position="424"/>
    </location>
</feature>
<feature type="region of interest" description="Disordered" evidence="1">
    <location>
        <begin position="240"/>
        <end position="261"/>
    </location>
</feature>
<feature type="compositionally biased region" description="Polar residues" evidence="1">
    <location>
        <begin position="303"/>
        <end position="336"/>
    </location>
</feature>
<feature type="region of interest" description="Disordered" evidence="1">
    <location>
        <begin position="285"/>
        <end position="336"/>
    </location>
</feature>
<feature type="region of interest" description="Disordered" evidence="1">
    <location>
        <begin position="1"/>
        <end position="77"/>
    </location>
</feature>
<proteinExistence type="predicted"/>
<reference evidence="2" key="1">
    <citation type="submission" date="2018-02" db="EMBL/GenBank/DDBJ databases">
        <authorList>
            <person name="Silar P."/>
        </authorList>
    </citation>
    <scope>NUCLEOTIDE SEQUENCE [LARGE SCALE GENOMIC DNA]</scope>
    <source>
        <strain evidence="2">T</strain>
    </source>
</reference>
<evidence type="ECO:0000313" key="3">
    <source>
        <dbReference type="Proteomes" id="UP000280685"/>
    </source>
</evidence>
<dbReference type="EMBL" id="LR026967">
    <property type="protein sequence ID" value="VBB79748.1"/>
    <property type="molecule type" value="Genomic_DNA"/>
</dbReference>
<evidence type="ECO:0000313" key="2">
    <source>
        <dbReference type="EMBL" id="VBB79748.1"/>
    </source>
</evidence>
<feature type="region of interest" description="Disordered" evidence="1">
    <location>
        <begin position="513"/>
        <end position="534"/>
    </location>
</feature>
<gene>
    <name evidence="2" type="ORF">PODCO_404060</name>
</gene>